<keyword evidence="1" id="KW-0732">Signal</keyword>
<accession>A0A135TM71</accession>
<protein>
    <submittedName>
        <fullName evidence="2">Uncharacterized protein</fullName>
    </submittedName>
</protein>
<sequence length="174" mass="18505">MKTSNLITALALGVIAYGMPVTEKANWQSSAPDSWSPAPADPIILGGLASIALTNAEPLAGDVNIKERGNAPVTIAGATFHPAWLPRVRPATEAITVAGHAVLMTAWVDAQNRICIILDAAFPGFQGTITAGVQNLHNHLGVLPHIFELGKTYVASDNGGEIEPADTWQWFWFK</sequence>
<proteinExistence type="predicted"/>
<feature type="chain" id="PRO_5007803844" evidence="1">
    <location>
        <begin position="19"/>
        <end position="174"/>
    </location>
</feature>
<organism evidence="2 3">
    <name type="scientific">Colletotrichum salicis</name>
    <dbReference type="NCBI Taxonomy" id="1209931"/>
    <lineage>
        <taxon>Eukaryota</taxon>
        <taxon>Fungi</taxon>
        <taxon>Dikarya</taxon>
        <taxon>Ascomycota</taxon>
        <taxon>Pezizomycotina</taxon>
        <taxon>Sordariomycetes</taxon>
        <taxon>Hypocreomycetidae</taxon>
        <taxon>Glomerellales</taxon>
        <taxon>Glomerellaceae</taxon>
        <taxon>Colletotrichum</taxon>
        <taxon>Colletotrichum acutatum species complex</taxon>
    </lineage>
</organism>
<dbReference type="OrthoDB" id="4794039at2759"/>
<comment type="caution">
    <text evidence="2">The sequence shown here is derived from an EMBL/GenBank/DDBJ whole genome shotgun (WGS) entry which is preliminary data.</text>
</comment>
<evidence type="ECO:0000313" key="2">
    <source>
        <dbReference type="EMBL" id="KXH49219.1"/>
    </source>
</evidence>
<dbReference type="EMBL" id="JFFI01001934">
    <property type="protein sequence ID" value="KXH49219.1"/>
    <property type="molecule type" value="Genomic_DNA"/>
</dbReference>
<feature type="signal peptide" evidence="1">
    <location>
        <begin position="1"/>
        <end position="18"/>
    </location>
</feature>
<dbReference type="AlphaFoldDB" id="A0A135TM71"/>
<evidence type="ECO:0000313" key="3">
    <source>
        <dbReference type="Proteomes" id="UP000070121"/>
    </source>
</evidence>
<reference evidence="2 3" key="1">
    <citation type="submission" date="2014-02" db="EMBL/GenBank/DDBJ databases">
        <title>The genome sequence of Colletotrichum salicis CBS 607.94.</title>
        <authorList>
            <person name="Baroncelli R."/>
            <person name="Thon M.R."/>
        </authorList>
    </citation>
    <scope>NUCLEOTIDE SEQUENCE [LARGE SCALE GENOMIC DNA]</scope>
    <source>
        <strain evidence="2 3">CBS 607.94</strain>
    </source>
</reference>
<evidence type="ECO:0000256" key="1">
    <source>
        <dbReference type="SAM" id="SignalP"/>
    </source>
</evidence>
<name>A0A135TM71_9PEZI</name>
<gene>
    <name evidence="2" type="ORF">CSAL01_10982</name>
</gene>
<dbReference type="Proteomes" id="UP000070121">
    <property type="component" value="Unassembled WGS sequence"/>
</dbReference>
<keyword evidence="3" id="KW-1185">Reference proteome</keyword>